<evidence type="ECO:0000256" key="3">
    <source>
        <dbReference type="ARBA" id="ARBA00022833"/>
    </source>
</evidence>
<accession>A0AAD7PM59</accession>
<reference evidence="9" key="1">
    <citation type="journal article" date="2023" name="Science">
        <title>Elucidation of the pathway for biosynthesis of saponin adjuvants from the soapbark tree.</title>
        <authorList>
            <person name="Reed J."/>
            <person name="Orme A."/>
            <person name="El-Demerdash A."/>
            <person name="Owen C."/>
            <person name="Martin L.B.B."/>
            <person name="Misra R.C."/>
            <person name="Kikuchi S."/>
            <person name="Rejzek M."/>
            <person name="Martin A.C."/>
            <person name="Harkess A."/>
            <person name="Leebens-Mack J."/>
            <person name="Louveau T."/>
            <person name="Stephenson M.J."/>
            <person name="Osbourn A."/>
        </authorList>
    </citation>
    <scope>NUCLEOTIDE SEQUENCE</scope>
    <source>
        <strain evidence="9">S10</strain>
    </source>
</reference>
<keyword evidence="4" id="KW-0694">RNA-binding</keyword>
<dbReference type="PROSITE" id="PS50103">
    <property type="entry name" value="ZF_C3H1"/>
    <property type="match status" value="1"/>
</dbReference>
<dbReference type="SUPFAM" id="SSF90229">
    <property type="entry name" value="CCCH zinc finger"/>
    <property type="match status" value="1"/>
</dbReference>
<dbReference type="InterPro" id="IPR036855">
    <property type="entry name" value="Znf_CCCH_sf"/>
</dbReference>
<dbReference type="Pfam" id="PF23182">
    <property type="entry name" value="PABC_AtC3H46"/>
    <property type="match status" value="1"/>
</dbReference>
<dbReference type="GO" id="GO:0008270">
    <property type="term" value="F:zinc ion binding"/>
    <property type="evidence" value="ECO:0007669"/>
    <property type="project" value="UniProtKB-KW"/>
</dbReference>
<feature type="zinc finger region" description="C3H1-type" evidence="6">
    <location>
        <begin position="183"/>
        <end position="210"/>
    </location>
</feature>
<evidence type="ECO:0000256" key="5">
    <source>
        <dbReference type="ARBA" id="ARBA00023125"/>
    </source>
</evidence>
<feature type="domain" description="HTH OST-type" evidence="8">
    <location>
        <begin position="229"/>
        <end position="313"/>
    </location>
</feature>
<dbReference type="GO" id="GO:0003723">
    <property type="term" value="F:RNA binding"/>
    <property type="evidence" value="ECO:0007669"/>
    <property type="project" value="UniProtKB-KW"/>
</dbReference>
<evidence type="ECO:0000313" key="9">
    <source>
        <dbReference type="EMBL" id="KAJ7960881.1"/>
    </source>
</evidence>
<keyword evidence="2 6" id="KW-0863">Zinc-finger</keyword>
<dbReference type="GO" id="GO:0003677">
    <property type="term" value="F:DNA binding"/>
    <property type="evidence" value="ECO:0007669"/>
    <property type="project" value="UniProtKB-KW"/>
</dbReference>
<evidence type="ECO:0000256" key="4">
    <source>
        <dbReference type="ARBA" id="ARBA00022884"/>
    </source>
</evidence>
<evidence type="ECO:0000256" key="1">
    <source>
        <dbReference type="ARBA" id="ARBA00022723"/>
    </source>
</evidence>
<gene>
    <name evidence="9" type="ORF">O6P43_021264</name>
</gene>
<name>A0AAD7PM59_QUISA</name>
<protein>
    <submittedName>
        <fullName evidence="9">Zinc finger CCCH domain-containing protein 18</fullName>
    </submittedName>
</protein>
<keyword evidence="3 6" id="KW-0862">Zinc</keyword>
<organism evidence="9 10">
    <name type="scientific">Quillaja saponaria</name>
    <name type="common">Soap bark tree</name>
    <dbReference type="NCBI Taxonomy" id="32244"/>
    <lineage>
        <taxon>Eukaryota</taxon>
        <taxon>Viridiplantae</taxon>
        <taxon>Streptophyta</taxon>
        <taxon>Embryophyta</taxon>
        <taxon>Tracheophyta</taxon>
        <taxon>Spermatophyta</taxon>
        <taxon>Magnoliopsida</taxon>
        <taxon>eudicotyledons</taxon>
        <taxon>Gunneridae</taxon>
        <taxon>Pentapetalae</taxon>
        <taxon>rosids</taxon>
        <taxon>fabids</taxon>
        <taxon>Fabales</taxon>
        <taxon>Quillajaceae</taxon>
        <taxon>Quillaja</taxon>
    </lineage>
</organism>
<dbReference type="PANTHER" id="PTHR24009:SF0">
    <property type="entry name" value="ZINC FINGER CCCH DOMAIN-CONTAINING PROTEIN 18"/>
    <property type="match status" value="1"/>
</dbReference>
<evidence type="ECO:0000259" key="8">
    <source>
        <dbReference type="PROSITE" id="PS51644"/>
    </source>
</evidence>
<dbReference type="Gene3D" id="4.10.1000.10">
    <property type="entry name" value="Zinc finger, CCCH-type"/>
    <property type="match status" value="1"/>
</dbReference>
<evidence type="ECO:0000256" key="6">
    <source>
        <dbReference type="PROSITE-ProRule" id="PRU00723"/>
    </source>
</evidence>
<dbReference type="InterPro" id="IPR056276">
    <property type="entry name" value="AtC3H46-like_PABC-like"/>
</dbReference>
<evidence type="ECO:0000256" key="2">
    <source>
        <dbReference type="ARBA" id="ARBA00022771"/>
    </source>
</evidence>
<feature type="domain" description="C3H1-type" evidence="7">
    <location>
        <begin position="183"/>
        <end position="210"/>
    </location>
</feature>
<evidence type="ECO:0000313" key="10">
    <source>
        <dbReference type="Proteomes" id="UP001163823"/>
    </source>
</evidence>
<keyword evidence="1 6" id="KW-0479">Metal-binding</keyword>
<dbReference type="PANTHER" id="PTHR24009">
    <property type="entry name" value="RNA-BINDING (RRM/RBD/RNP MOTIFS)"/>
    <property type="match status" value="1"/>
</dbReference>
<dbReference type="EMBL" id="JARAOO010000008">
    <property type="protein sequence ID" value="KAJ7960881.1"/>
    <property type="molecule type" value="Genomic_DNA"/>
</dbReference>
<dbReference type="PROSITE" id="PS51644">
    <property type="entry name" value="HTH_OST"/>
    <property type="match status" value="1"/>
</dbReference>
<keyword evidence="10" id="KW-1185">Reference proteome</keyword>
<dbReference type="AlphaFoldDB" id="A0AAD7PM59"/>
<dbReference type="Proteomes" id="UP001163823">
    <property type="component" value="Chromosome 8"/>
</dbReference>
<keyword evidence="5" id="KW-0238">DNA-binding</keyword>
<proteinExistence type="predicted"/>
<comment type="caution">
    <text evidence="9">The sequence shown here is derived from an EMBL/GenBank/DDBJ whole genome shotgun (WGS) entry which is preliminary data.</text>
</comment>
<dbReference type="Pfam" id="PF00642">
    <property type="entry name" value="zf-CCCH"/>
    <property type="match status" value="1"/>
</dbReference>
<dbReference type="KEGG" id="qsa:O6P43_021264"/>
<evidence type="ECO:0000259" key="7">
    <source>
        <dbReference type="PROSITE" id="PS50103"/>
    </source>
</evidence>
<dbReference type="InterPro" id="IPR025605">
    <property type="entry name" value="OST-HTH/LOTUS_dom"/>
</dbReference>
<sequence length="331" mass="37418">MDISESTRILFDKIQKLEPENVTKIIGYLLLRDHGDEDIVQLAMAPDHLLHEVVFKAKTELQRLPNKSAMAPISPPMNPPHVLTHLPAVSPRTFRSPGSFLVPSAYWDPQLASNINSDFIAPGYMDSILELQNQSQSQLYGLKNQLEPVKMGISGLPHDYYYLDNASGNLNGRGHHRFSSLPEFPVKTCHYFSRGFCKHGSSCRYYHDQVQPESFSQMYDDDQVFSPGSLAQLELELIELLKPRRGNPLSIASLPLVYYDKYKKVLQADGYLTESQRHGKTGYSLTKLLARLKNSICIIDRPHGQHAVILAEDAPKYMEYRSVKNDPGSNC</sequence>
<dbReference type="InterPro" id="IPR000571">
    <property type="entry name" value="Znf_CCCH"/>
</dbReference>